<protein>
    <submittedName>
        <fullName evidence="1">Uncharacterized protein</fullName>
    </submittedName>
</protein>
<dbReference type="Proteomes" id="UP000627292">
    <property type="component" value="Unassembled WGS sequence"/>
</dbReference>
<gene>
    <name evidence="1" type="ORF">GCM10011379_19110</name>
</gene>
<name>A0A917IWE8_9BACT</name>
<comment type="caution">
    <text evidence="1">The sequence shown here is derived from an EMBL/GenBank/DDBJ whole genome shotgun (WGS) entry which is preliminary data.</text>
</comment>
<organism evidence="1 2">
    <name type="scientific">Filimonas zeae</name>
    <dbReference type="NCBI Taxonomy" id="1737353"/>
    <lineage>
        <taxon>Bacteria</taxon>
        <taxon>Pseudomonadati</taxon>
        <taxon>Bacteroidota</taxon>
        <taxon>Chitinophagia</taxon>
        <taxon>Chitinophagales</taxon>
        <taxon>Chitinophagaceae</taxon>
        <taxon>Filimonas</taxon>
    </lineage>
</organism>
<reference evidence="1" key="1">
    <citation type="journal article" date="2014" name="Int. J. Syst. Evol. Microbiol.">
        <title>Complete genome sequence of Corynebacterium casei LMG S-19264T (=DSM 44701T), isolated from a smear-ripened cheese.</title>
        <authorList>
            <consortium name="US DOE Joint Genome Institute (JGI-PGF)"/>
            <person name="Walter F."/>
            <person name="Albersmeier A."/>
            <person name="Kalinowski J."/>
            <person name="Ruckert C."/>
        </authorList>
    </citation>
    <scope>NUCLEOTIDE SEQUENCE</scope>
    <source>
        <strain evidence="1">CGMCC 1.15290</strain>
    </source>
</reference>
<dbReference type="RefSeq" id="WP_188951807.1">
    <property type="nucleotide sequence ID" value="NZ_BMIB01000002.1"/>
</dbReference>
<proteinExistence type="predicted"/>
<keyword evidence="2" id="KW-1185">Reference proteome</keyword>
<accession>A0A917IWE8</accession>
<evidence type="ECO:0000313" key="1">
    <source>
        <dbReference type="EMBL" id="GGH65700.1"/>
    </source>
</evidence>
<dbReference type="AlphaFoldDB" id="A0A917IWE8"/>
<evidence type="ECO:0000313" key="2">
    <source>
        <dbReference type="Proteomes" id="UP000627292"/>
    </source>
</evidence>
<dbReference type="EMBL" id="BMIB01000002">
    <property type="protein sequence ID" value="GGH65700.1"/>
    <property type="molecule type" value="Genomic_DNA"/>
</dbReference>
<sequence>MRNQPLQIDVNTLICLLTKEREGSLGSIEAELLTEWKQENPEIASSINSWNNVAALQKLLEQYIAAAVRAEALWLKLQQKVQTEEL</sequence>
<reference evidence="1" key="2">
    <citation type="submission" date="2020-09" db="EMBL/GenBank/DDBJ databases">
        <authorList>
            <person name="Sun Q."/>
            <person name="Zhou Y."/>
        </authorList>
    </citation>
    <scope>NUCLEOTIDE SEQUENCE</scope>
    <source>
        <strain evidence="1">CGMCC 1.15290</strain>
    </source>
</reference>